<proteinExistence type="predicted"/>
<feature type="region of interest" description="Disordered" evidence="1">
    <location>
        <begin position="22"/>
        <end position="51"/>
    </location>
</feature>
<evidence type="ECO:0000313" key="2">
    <source>
        <dbReference type="EMBL" id="GAA5207087.1"/>
    </source>
</evidence>
<feature type="compositionally biased region" description="Basic residues" evidence="1">
    <location>
        <begin position="104"/>
        <end position="113"/>
    </location>
</feature>
<dbReference type="EMBL" id="BAABJR010000005">
    <property type="protein sequence ID" value="GAA5207087.1"/>
    <property type="molecule type" value="Genomic_DNA"/>
</dbReference>
<feature type="region of interest" description="Disordered" evidence="1">
    <location>
        <begin position="89"/>
        <end position="113"/>
    </location>
</feature>
<sequence length="113" mass="11658">MSGGAPGVGLAEDELTTVPGWAAHRARLAGRDGSAQDPVRTHPGQHLHGQISQEEGQAGCVVAGVRDDEDVRVIGLSLPCGDQSLDQFAQLSGGDSGGVISGRQPKRVQRRGP</sequence>
<name>A0ABP9T2A4_9ACTN</name>
<protein>
    <submittedName>
        <fullName evidence="2">Uncharacterized protein</fullName>
    </submittedName>
</protein>
<gene>
    <name evidence="2" type="ORF">GCM10023323_21190</name>
</gene>
<evidence type="ECO:0000256" key="1">
    <source>
        <dbReference type="SAM" id="MobiDB-lite"/>
    </source>
</evidence>
<evidence type="ECO:0000313" key="3">
    <source>
        <dbReference type="Proteomes" id="UP001499878"/>
    </source>
</evidence>
<keyword evidence="3" id="KW-1185">Reference proteome</keyword>
<comment type="caution">
    <text evidence="2">The sequence shown here is derived from an EMBL/GenBank/DDBJ whole genome shotgun (WGS) entry which is preliminary data.</text>
</comment>
<dbReference type="Proteomes" id="UP001499878">
    <property type="component" value="Unassembled WGS sequence"/>
</dbReference>
<accession>A0ABP9T2A4</accession>
<reference evidence="3" key="1">
    <citation type="journal article" date="2019" name="Int. J. Syst. Evol. Microbiol.">
        <title>The Global Catalogue of Microorganisms (GCM) 10K type strain sequencing project: providing services to taxonomists for standard genome sequencing and annotation.</title>
        <authorList>
            <consortium name="The Broad Institute Genomics Platform"/>
            <consortium name="The Broad Institute Genome Sequencing Center for Infectious Disease"/>
            <person name="Wu L."/>
            <person name="Ma J."/>
        </authorList>
    </citation>
    <scope>NUCLEOTIDE SEQUENCE [LARGE SCALE GENOMIC DNA]</scope>
    <source>
        <strain evidence="3">JCM 18306</strain>
    </source>
</reference>
<organism evidence="2 3">
    <name type="scientific">Streptomyces thinghirensis</name>
    <dbReference type="NCBI Taxonomy" id="551547"/>
    <lineage>
        <taxon>Bacteria</taxon>
        <taxon>Bacillati</taxon>
        <taxon>Actinomycetota</taxon>
        <taxon>Actinomycetes</taxon>
        <taxon>Kitasatosporales</taxon>
        <taxon>Streptomycetaceae</taxon>
        <taxon>Streptomyces</taxon>
    </lineage>
</organism>